<feature type="domain" description="Cyclic nucleotide-binding" evidence="4">
    <location>
        <begin position="39"/>
        <end position="97"/>
    </location>
</feature>
<dbReference type="CDD" id="cd00092">
    <property type="entry name" value="HTH_CRP"/>
    <property type="match status" value="1"/>
</dbReference>
<keyword evidence="3" id="KW-0804">Transcription</keyword>
<dbReference type="InterPro" id="IPR000595">
    <property type="entry name" value="cNMP-bd_dom"/>
</dbReference>
<keyword evidence="1" id="KW-0805">Transcription regulation</keyword>
<dbReference type="Pfam" id="PF13545">
    <property type="entry name" value="HTH_Crp_2"/>
    <property type="match status" value="1"/>
</dbReference>
<evidence type="ECO:0000256" key="3">
    <source>
        <dbReference type="ARBA" id="ARBA00023163"/>
    </source>
</evidence>
<dbReference type="PANTHER" id="PTHR24567:SF75">
    <property type="entry name" value="FUMARATE AND NITRATE REDUCTION REGULATORY PROTEIN"/>
    <property type="match status" value="1"/>
</dbReference>
<dbReference type="SUPFAM" id="SSF46785">
    <property type="entry name" value="Winged helix' DNA-binding domain"/>
    <property type="match status" value="1"/>
</dbReference>
<proteinExistence type="predicted"/>
<dbReference type="SUPFAM" id="SSF51206">
    <property type="entry name" value="cAMP-binding domain-like"/>
    <property type="match status" value="1"/>
</dbReference>
<comment type="caution">
    <text evidence="6">The sequence shown here is derived from an EMBL/GenBank/DDBJ whole genome shotgun (WGS) entry which is preliminary data.</text>
</comment>
<organism evidence="6 7">
    <name type="scientific">Simiduia curdlanivorans</name>
    <dbReference type="NCBI Taxonomy" id="1492769"/>
    <lineage>
        <taxon>Bacteria</taxon>
        <taxon>Pseudomonadati</taxon>
        <taxon>Pseudomonadota</taxon>
        <taxon>Gammaproteobacteria</taxon>
        <taxon>Cellvibrionales</taxon>
        <taxon>Cellvibrionaceae</taxon>
        <taxon>Simiduia</taxon>
    </lineage>
</organism>
<evidence type="ECO:0000259" key="4">
    <source>
        <dbReference type="PROSITE" id="PS50042"/>
    </source>
</evidence>
<evidence type="ECO:0000313" key="7">
    <source>
        <dbReference type="Proteomes" id="UP001595840"/>
    </source>
</evidence>
<sequence>MSSAQHATCPHNNAVTCGDCRLSSICLPISVHIDDIEKIDSIVKRGRPLQKGDYLFRAGDVFSSVYAVRSGSIKSLTLSDTGEEQITGFFLPGEVMGLDGIGHSKHTNSAIALETSAVCEIPFTQMTELSLKLPSLQNHFFQLMSREITHEQQLVTLLSKNTAEERVASLLLSISSRHQRRQLSGTRFRLSMSRADIGSFLGLTVETVSRVFSRLQKLGVIEVDKKEIDVKDLDLLKASASSSH</sequence>
<dbReference type="InterPro" id="IPR018335">
    <property type="entry name" value="Tscrpt_reg_HTH_Crp-type_CS"/>
</dbReference>
<dbReference type="InterPro" id="IPR036390">
    <property type="entry name" value="WH_DNA-bd_sf"/>
</dbReference>
<evidence type="ECO:0000313" key="6">
    <source>
        <dbReference type="EMBL" id="MFC4364003.1"/>
    </source>
</evidence>
<dbReference type="Gene3D" id="2.60.120.10">
    <property type="entry name" value="Jelly Rolls"/>
    <property type="match status" value="1"/>
</dbReference>
<accession>A0ABV8V7X8</accession>
<dbReference type="InterPro" id="IPR014710">
    <property type="entry name" value="RmlC-like_jellyroll"/>
</dbReference>
<dbReference type="PRINTS" id="PR00034">
    <property type="entry name" value="HTHCRP"/>
</dbReference>
<evidence type="ECO:0000256" key="1">
    <source>
        <dbReference type="ARBA" id="ARBA00023015"/>
    </source>
</evidence>
<dbReference type="SMART" id="SM00419">
    <property type="entry name" value="HTH_CRP"/>
    <property type="match status" value="1"/>
</dbReference>
<evidence type="ECO:0000259" key="5">
    <source>
        <dbReference type="PROSITE" id="PS51063"/>
    </source>
</evidence>
<feature type="domain" description="HTH crp-type" evidence="5">
    <location>
        <begin position="161"/>
        <end position="234"/>
    </location>
</feature>
<reference evidence="7" key="1">
    <citation type="journal article" date="2019" name="Int. J. Syst. Evol. Microbiol.">
        <title>The Global Catalogue of Microorganisms (GCM) 10K type strain sequencing project: providing services to taxonomists for standard genome sequencing and annotation.</title>
        <authorList>
            <consortium name="The Broad Institute Genomics Platform"/>
            <consortium name="The Broad Institute Genome Sequencing Center for Infectious Disease"/>
            <person name="Wu L."/>
            <person name="Ma J."/>
        </authorList>
    </citation>
    <scope>NUCLEOTIDE SEQUENCE [LARGE SCALE GENOMIC DNA]</scope>
    <source>
        <strain evidence="7">CECT 8570</strain>
    </source>
</reference>
<dbReference type="PROSITE" id="PS50042">
    <property type="entry name" value="CNMP_BINDING_3"/>
    <property type="match status" value="1"/>
</dbReference>
<keyword evidence="7" id="KW-1185">Reference proteome</keyword>
<dbReference type="Proteomes" id="UP001595840">
    <property type="component" value="Unassembled WGS sequence"/>
</dbReference>
<name>A0ABV8V7X8_9GAMM</name>
<dbReference type="InterPro" id="IPR050397">
    <property type="entry name" value="Env_Response_Regulators"/>
</dbReference>
<dbReference type="Pfam" id="PF00027">
    <property type="entry name" value="cNMP_binding"/>
    <property type="match status" value="1"/>
</dbReference>
<dbReference type="InterPro" id="IPR018490">
    <property type="entry name" value="cNMP-bd_dom_sf"/>
</dbReference>
<dbReference type="NCBIfam" id="NF008365">
    <property type="entry name" value="PRK11161.1"/>
    <property type="match status" value="1"/>
</dbReference>
<dbReference type="EMBL" id="JBHSCX010000021">
    <property type="protein sequence ID" value="MFC4364003.1"/>
    <property type="molecule type" value="Genomic_DNA"/>
</dbReference>
<dbReference type="SMART" id="SM00100">
    <property type="entry name" value="cNMP"/>
    <property type="match status" value="1"/>
</dbReference>
<keyword evidence="2" id="KW-0238">DNA-binding</keyword>
<dbReference type="InterPro" id="IPR012318">
    <property type="entry name" value="HTH_CRP"/>
</dbReference>
<dbReference type="PROSITE" id="PS51063">
    <property type="entry name" value="HTH_CRP_2"/>
    <property type="match status" value="1"/>
</dbReference>
<dbReference type="CDD" id="cd00038">
    <property type="entry name" value="CAP_ED"/>
    <property type="match status" value="1"/>
</dbReference>
<dbReference type="PANTHER" id="PTHR24567">
    <property type="entry name" value="CRP FAMILY TRANSCRIPTIONAL REGULATORY PROTEIN"/>
    <property type="match status" value="1"/>
</dbReference>
<dbReference type="RefSeq" id="WP_290262935.1">
    <property type="nucleotide sequence ID" value="NZ_JAUFQG010000004.1"/>
</dbReference>
<evidence type="ECO:0000256" key="2">
    <source>
        <dbReference type="ARBA" id="ARBA00023125"/>
    </source>
</evidence>
<protein>
    <submittedName>
        <fullName evidence="6">Fumarate/nitrate reduction transcriptional regulator Fnr</fullName>
    </submittedName>
</protein>
<dbReference type="Gene3D" id="1.10.10.10">
    <property type="entry name" value="Winged helix-like DNA-binding domain superfamily/Winged helix DNA-binding domain"/>
    <property type="match status" value="1"/>
</dbReference>
<gene>
    <name evidence="6" type="primary">fnr</name>
    <name evidence="6" type="ORF">ACFOX3_16920</name>
</gene>
<dbReference type="InterPro" id="IPR036388">
    <property type="entry name" value="WH-like_DNA-bd_sf"/>
</dbReference>
<dbReference type="PROSITE" id="PS00042">
    <property type="entry name" value="HTH_CRP_1"/>
    <property type="match status" value="1"/>
</dbReference>